<evidence type="ECO:0000256" key="1">
    <source>
        <dbReference type="SAM" id="Phobius"/>
    </source>
</evidence>
<comment type="caution">
    <text evidence="2">The sequence shown here is derived from an EMBL/GenBank/DDBJ whole genome shotgun (WGS) entry which is preliminary data.</text>
</comment>
<keyword evidence="1" id="KW-0812">Transmembrane</keyword>
<accession>A0A953L8D2</accession>
<organism evidence="2 3">
    <name type="scientific">Membranihabitans marinus</name>
    <dbReference type="NCBI Taxonomy" id="1227546"/>
    <lineage>
        <taxon>Bacteria</taxon>
        <taxon>Pseudomonadati</taxon>
        <taxon>Bacteroidota</taxon>
        <taxon>Saprospiria</taxon>
        <taxon>Saprospirales</taxon>
        <taxon>Saprospiraceae</taxon>
        <taxon>Membranihabitans</taxon>
    </lineage>
</organism>
<keyword evidence="3" id="KW-1185">Reference proteome</keyword>
<keyword evidence="1" id="KW-1133">Transmembrane helix</keyword>
<name>A0A953L8D2_9BACT</name>
<reference evidence="2" key="1">
    <citation type="submission" date="2021-06" db="EMBL/GenBank/DDBJ databases">
        <title>44 bacteria genomes isolated from Dapeng, Shenzhen.</title>
        <authorList>
            <person name="Zheng W."/>
            <person name="Yu S."/>
            <person name="Huang Y."/>
        </authorList>
    </citation>
    <scope>NUCLEOTIDE SEQUENCE</scope>
    <source>
        <strain evidence="2">DP5N28-2</strain>
    </source>
</reference>
<dbReference type="AlphaFoldDB" id="A0A953L8D2"/>
<feature type="transmembrane region" description="Helical" evidence="1">
    <location>
        <begin position="13"/>
        <end position="30"/>
    </location>
</feature>
<evidence type="ECO:0000313" key="3">
    <source>
        <dbReference type="Proteomes" id="UP000753961"/>
    </source>
</evidence>
<keyword evidence="1" id="KW-0472">Membrane</keyword>
<proteinExistence type="predicted"/>
<gene>
    <name evidence="2" type="ORF">KUV50_16200</name>
</gene>
<dbReference type="EMBL" id="JAHVHU010000017">
    <property type="protein sequence ID" value="MBY5959697.1"/>
    <property type="molecule type" value="Genomic_DNA"/>
</dbReference>
<dbReference type="Proteomes" id="UP000753961">
    <property type="component" value="Unassembled WGS sequence"/>
</dbReference>
<protein>
    <submittedName>
        <fullName evidence="2">Uncharacterized protein</fullName>
    </submittedName>
</protein>
<evidence type="ECO:0000313" key="2">
    <source>
        <dbReference type="EMBL" id="MBY5959697.1"/>
    </source>
</evidence>
<sequence length="31" mass="3518">MSVGRWGWKQSDGWLRIVLVAALILVFATLM</sequence>